<dbReference type="NCBIfam" id="TIGR00879">
    <property type="entry name" value="SP"/>
    <property type="match status" value="1"/>
</dbReference>
<proteinExistence type="inferred from homology"/>
<evidence type="ECO:0000313" key="11">
    <source>
        <dbReference type="EMBL" id="CAB4933344.1"/>
    </source>
</evidence>
<dbReference type="AlphaFoldDB" id="A0A6J7ISU3"/>
<comment type="similarity">
    <text evidence="2">Belongs to the major facilitator superfamily. Sugar transporter (TC 2.A.1.1) family.</text>
</comment>
<feature type="transmembrane region" description="Helical" evidence="9">
    <location>
        <begin position="151"/>
        <end position="169"/>
    </location>
</feature>
<dbReference type="Gene3D" id="1.20.1250.20">
    <property type="entry name" value="MFS general substrate transporter like domains"/>
    <property type="match status" value="2"/>
</dbReference>
<dbReference type="EMBL" id="CAFBNF010000024">
    <property type="protein sequence ID" value="CAB4933344.1"/>
    <property type="molecule type" value="Genomic_DNA"/>
</dbReference>
<dbReference type="FunFam" id="1.20.1250.20:FF:000122">
    <property type="entry name" value="D-xylose transporter XylE"/>
    <property type="match status" value="1"/>
</dbReference>
<evidence type="ECO:0000256" key="2">
    <source>
        <dbReference type="ARBA" id="ARBA00010992"/>
    </source>
</evidence>
<sequence length="533" mass="57216">MPDPTATGESGPLETEAVHTRRIVTVSIIAALGGFLFGYDSSVINGANKAVFYQFQVANGFEQGFVVAVALLGSALGALVGGRLADRYGRKRVMVVAAVLFLVAGIGTAFPFGVYDFMLWRVVGGVAIGLAAVISPMYISEVAPAHLRGRLTSLFQLAIVVGIFATQLVNEVIIRFTPNSPQQPMLNPDVPPQQANNVLALNLEAWQWMFICMVVPAVVYWALSLTIPESPRFLVARHREEEATEVLATIYVHEPSAKVASIRNSLDGEVRSGMRDLRGAALGLKPIVWIGITMAILQQFVGINAVFYYSNLIWAAVGFDESKAFLTSTIISAVNVVFTLVAIGFVDRIGRRPLLLIGSIGMFVTLGILTLVFQTAPKCTQAILDAGGQSGCAGQSELNTPILGVTEGRISVLALNAFVAFFASTWGPVLWVMLGEMFPNRMRAAALSIAVMANWIANFIVSMSFPGLVQVSLGLAYGLFTAFALLSFFYVKKYVRETNGVELEDMAELEAVRASRAAPITTALRDGPPTAAP</sequence>
<feature type="transmembrane region" description="Helical" evidence="9">
    <location>
        <begin position="410"/>
        <end position="432"/>
    </location>
</feature>
<evidence type="ECO:0000256" key="3">
    <source>
        <dbReference type="ARBA" id="ARBA00022448"/>
    </source>
</evidence>
<keyword evidence="6 9" id="KW-0812">Transmembrane</keyword>
<feature type="transmembrane region" description="Helical" evidence="9">
    <location>
        <begin position="471"/>
        <end position="491"/>
    </location>
</feature>
<evidence type="ECO:0000256" key="5">
    <source>
        <dbReference type="ARBA" id="ARBA00022597"/>
    </source>
</evidence>
<feature type="domain" description="Major facilitator superfamily (MFS) profile" evidence="10">
    <location>
        <begin position="26"/>
        <end position="499"/>
    </location>
</feature>
<dbReference type="PANTHER" id="PTHR48020">
    <property type="entry name" value="PROTON MYO-INOSITOL COTRANSPORTER"/>
    <property type="match status" value="1"/>
</dbReference>
<dbReference type="Pfam" id="PF00083">
    <property type="entry name" value="Sugar_tr"/>
    <property type="match status" value="1"/>
</dbReference>
<evidence type="ECO:0000256" key="8">
    <source>
        <dbReference type="ARBA" id="ARBA00023136"/>
    </source>
</evidence>
<feature type="transmembrane region" description="Helical" evidence="9">
    <location>
        <begin position="23"/>
        <end position="44"/>
    </location>
</feature>
<keyword evidence="3" id="KW-0813">Transport</keyword>
<keyword evidence="8 9" id="KW-0472">Membrane</keyword>
<feature type="transmembrane region" description="Helical" evidence="9">
    <location>
        <begin position="64"/>
        <end position="81"/>
    </location>
</feature>
<organism evidence="11">
    <name type="scientific">freshwater metagenome</name>
    <dbReference type="NCBI Taxonomy" id="449393"/>
    <lineage>
        <taxon>unclassified sequences</taxon>
        <taxon>metagenomes</taxon>
        <taxon>ecological metagenomes</taxon>
    </lineage>
</organism>
<dbReference type="InterPro" id="IPR003663">
    <property type="entry name" value="Sugar/inositol_transpt"/>
</dbReference>
<keyword evidence="4" id="KW-1003">Cell membrane</keyword>
<dbReference type="GO" id="GO:0005886">
    <property type="term" value="C:plasma membrane"/>
    <property type="evidence" value="ECO:0007669"/>
    <property type="project" value="UniProtKB-SubCell"/>
</dbReference>
<feature type="transmembrane region" description="Helical" evidence="9">
    <location>
        <begin position="353"/>
        <end position="373"/>
    </location>
</feature>
<keyword evidence="7 9" id="KW-1133">Transmembrane helix</keyword>
<dbReference type="PROSITE" id="PS50850">
    <property type="entry name" value="MFS"/>
    <property type="match status" value="1"/>
</dbReference>
<evidence type="ECO:0000256" key="7">
    <source>
        <dbReference type="ARBA" id="ARBA00022989"/>
    </source>
</evidence>
<dbReference type="InterPro" id="IPR036259">
    <property type="entry name" value="MFS_trans_sf"/>
</dbReference>
<evidence type="ECO:0000259" key="10">
    <source>
        <dbReference type="PROSITE" id="PS50850"/>
    </source>
</evidence>
<dbReference type="InterPro" id="IPR005829">
    <property type="entry name" value="Sugar_transporter_CS"/>
</dbReference>
<dbReference type="CDD" id="cd17359">
    <property type="entry name" value="MFS_XylE_like"/>
    <property type="match status" value="1"/>
</dbReference>
<dbReference type="InterPro" id="IPR005828">
    <property type="entry name" value="MFS_sugar_transport-like"/>
</dbReference>
<feature type="transmembrane region" description="Helical" evidence="9">
    <location>
        <begin position="205"/>
        <end position="223"/>
    </location>
</feature>
<feature type="transmembrane region" description="Helical" evidence="9">
    <location>
        <begin position="287"/>
        <end position="309"/>
    </location>
</feature>
<keyword evidence="5" id="KW-0762">Sugar transport</keyword>
<evidence type="ECO:0000256" key="6">
    <source>
        <dbReference type="ARBA" id="ARBA00022692"/>
    </source>
</evidence>
<dbReference type="SUPFAM" id="SSF103473">
    <property type="entry name" value="MFS general substrate transporter"/>
    <property type="match status" value="1"/>
</dbReference>
<evidence type="ECO:0000256" key="4">
    <source>
        <dbReference type="ARBA" id="ARBA00022475"/>
    </source>
</evidence>
<dbReference type="PANTHER" id="PTHR48020:SF12">
    <property type="entry name" value="PROTON MYO-INOSITOL COTRANSPORTER"/>
    <property type="match status" value="1"/>
</dbReference>
<dbReference type="InterPro" id="IPR047984">
    <property type="entry name" value="XylE-like"/>
</dbReference>
<dbReference type="PROSITE" id="PS00216">
    <property type="entry name" value="SUGAR_TRANSPORT_1"/>
    <property type="match status" value="2"/>
</dbReference>
<reference evidence="11" key="1">
    <citation type="submission" date="2020-05" db="EMBL/GenBank/DDBJ databases">
        <authorList>
            <person name="Chiriac C."/>
            <person name="Salcher M."/>
            <person name="Ghai R."/>
            <person name="Kavagutti S V."/>
        </authorList>
    </citation>
    <scope>NUCLEOTIDE SEQUENCE</scope>
</reference>
<dbReference type="PRINTS" id="PR00171">
    <property type="entry name" value="SUGRTRNSPORT"/>
</dbReference>
<comment type="subcellular location">
    <subcellularLocation>
        <location evidence="1">Cell membrane</location>
        <topology evidence="1">Multi-pass membrane protein</topology>
    </subcellularLocation>
</comment>
<gene>
    <name evidence="11" type="ORF">UFOPK3773_00384</name>
</gene>
<evidence type="ECO:0000256" key="9">
    <source>
        <dbReference type="SAM" id="Phobius"/>
    </source>
</evidence>
<dbReference type="GO" id="GO:0022857">
    <property type="term" value="F:transmembrane transporter activity"/>
    <property type="evidence" value="ECO:0007669"/>
    <property type="project" value="InterPro"/>
</dbReference>
<name>A0A6J7ISU3_9ZZZZ</name>
<accession>A0A6J7ISU3</accession>
<evidence type="ECO:0000256" key="1">
    <source>
        <dbReference type="ARBA" id="ARBA00004651"/>
    </source>
</evidence>
<feature type="transmembrane region" description="Helical" evidence="9">
    <location>
        <begin position="93"/>
        <end position="112"/>
    </location>
</feature>
<dbReference type="InterPro" id="IPR020846">
    <property type="entry name" value="MFS_dom"/>
</dbReference>
<feature type="transmembrane region" description="Helical" evidence="9">
    <location>
        <begin position="444"/>
        <end position="465"/>
    </location>
</feature>
<protein>
    <submittedName>
        <fullName evidence="11">Unannotated protein</fullName>
    </submittedName>
</protein>
<dbReference type="InterPro" id="IPR050814">
    <property type="entry name" value="Myo-inositol_Transporter"/>
</dbReference>
<feature type="transmembrane region" description="Helical" evidence="9">
    <location>
        <begin position="324"/>
        <end position="346"/>
    </location>
</feature>
<dbReference type="PROSITE" id="PS00217">
    <property type="entry name" value="SUGAR_TRANSPORT_2"/>
    <property type="match status" value="1"/>
</dbReference>
<feature type="transmembrane region" description="Helical" evidence="9">
    <location>
        <begin position="118"/>
        <end position="139"/>
    </location>
</feature>